<keyword evidence="1" id="KW-0175">Coiled coil</keyword>
<feature type="transmembrane region" description="Helical" evidence="2">
    <location>
        <begin position="83"/>
        <end position="105"/>
    </location>
</feature>
<organism evidence="3 4">
    <name type="scientific">Tractidigestivibacter scatoligenes</name>
    <name type="common">Olsenella scatoligenes</name>
    <dbReference type="NCBI Taxonomy" id="1299998"/>
    <lineage>
        <taxon>Bacteria</taxon>
        <taxon>Bacillati</taxon>
        <taxon>Actinomycetota</taxon>
        <taxon>Coriobacteriia</taxon>
        <taxon>Coriobacteriales</taxon>
        <taxon>Atopobiaceae</taxon>
        <taxon>Tractidigestivibacter</taxon>
    </lineage>
</organism>
<comment type="caution">
    <text evidence="3">The sequence shown here is derived from an EMBL/GenBank/DDBJ whole genome shotgun (WGS) entry which is preliminary data.</text>
</comment>
<dbReference type="STRING" id="1299998.AUL39_02845"/>
<evidence type="ECO:0000256" key="1">
    <source>
        <dbReference type="SAM" id="Coils"/>
    </source>
</evidence>
<dbReference type="Proteomes" id="UP000054078">
    <property type="component" value="Unassembled WGS sequence"/>
</dbReference>
<protein>
    <submittedName>
        <fullName evidence="3">Uncharacterized protein</fullName>
    </submittedName>
</protein>
<keyword evidence="2" id="KW-0472">Membrane</keyword>
<evidence type="ECO:0000313" key="3">
    <source>
        <dbReference type="EMBL" id="KUH59283.1"/>
    </source>
</evidence>
<sequence length="688" mass="71837">MAVSGTASRQGGLRLGLSLFLDDEGGYTTVAVAVALLVSISLVFAAASAEWVMARSYEVQPVADAAAMAGANSVAAYATIARVLDACVLSLGLLGVTVFGAGLVLSCVPGAATFGGSVCDAGRKVLDARRDFARSASEGLERLEKVLPAVVVANSAVCVAENARAQGLPYVGCAIPFPTESQSDFSSLAAELSSDEMEKDAEELRNLARQVDEAKSLADDARLRGWIADCGSTPYCLEERAATLAGLSGEKNPHYPSAEGWGFGVPLLRARAYYVIRLAQERPLNASVDELTNSAARTAFYDFALAQVRVGTYTEHENGSVDIDLPSLPHNAEETKACSLYTDDLWPCTGEEAGTVLHSSPACPGAIGSSAGRASLQDLDAGAVKRCETCCMDLAAMGAVAAASTSTDNGFEHYWREVVAASKEYEAARNKQADAEKDLRDKAEDARGSFERAVDQLSVVRPRICPPGAWGCVAVVSRTEATTVPTELTASFLSSGELPAGSAVSAAALAPDESTAENNVLASFFDGVTSQGTGSALGGAFDGVCELWGRLLVGYGSRYDSASASVGDFLDRLDNVFGGTVGSWLRGKIKETVAACGFEPVDMRLMKPALVGWTRVLDQSGYDAAGKARQMIEALPPGTSSFDLAKTLGVWAADSLGYGEITVAELTIPGTDISIPLTIRLDDLLEAS</sequence>
<dbReference type="EMBL" id="LOJF01000001">
    <property type="protein sequence ID" value="KUH59283.1"/>
    <property type="molecule type" value="Genomic_DNA"/>
</dbReference>
<dbReference type="AlphaFoldDB" id="A0A100YX33"/>
<proteinExistence type="predicted"/>
<keyword evidence="4" id="KW-1185">Reference proteome</keyword>
<evidence type="ECO:0000313" key="4">
    <source>
        <dbReference type="Proteomes" id="UP000054078"/>
    </source>
</evidence>
<keyword evidence="2" id="KW-0812">Transmembrane</keyword>
<name>A0A100YX33_TRASO</name>
<evidence type="ECO:0000256" key="2">
    <source>
        <dbReference type="SAM" id="Phobius"/>
    </source>
</evidence>
<reference evidence="3 4" key="1">
    <citation type="submission" date="2015-12" db="EMBL/GenBank/DDBJ databases">
        <title>Draft Genome Sequence of Olsenella scatoligenes SK9K4T; a Producer of 3-Methylindole- (skatole) and 4-Methylphenol- (p-cresol) Isolated from Pig Feces.</title>
        <authorList>
            <person name="Li X."/>
            <person name="Borg B."/>
            <person name="Canibe N."/>
        </authorList>
    </citation>
    <scope>NUCLEOTIDE SEQUENCE [LARGE SCALE GENOMIC DNA]</scope>
    <source>
        <strain evidence="3 4">SK9K4</strain>
    </source>
</reference>
<gene>
    <name evidence="3" type="ORF">AUL39_02845</name>
</gene>
<feature type="coiled-coil region" evidence="1">
    <location>
        <begin position="190"/>
        <end position="224"/>
    </location>
</feature>
<keyword evidence="2" id="KW-1133">Transmembrane helix</keyword>
<feature type="transmembrane region" description="Helical" evidence="2">
    <location>
        <begin position="27"/>
        <end position="47"/>
    </location>
</feature>
<feature type="coiled-coil region" evidence="1">
    <location>
        <begin position="418"/>
        <end position="445"/>
    </location>
</feature>
<accession>A0A100YX33</accession>
<dbReference type="OrthoDB" id="3188104at2"/>